<dbReference type="Proteomes" id="UP000467840">
    <property type="component" value="Chromosome 15"/>
</dbReference>
<dbReference type="InterPro" id="IPR005123">
    <property type="entry name" value="Oxoglu/Fe-dep_dioxygenase_dom"/>
</dbReference>
<dbReference type="InterPro" id="IPR026992">
    <property type="entry name" value="DIOX_N"/>
</dbReference>
<evidence type="ECO:0000256" key="4">
    <source>
        <dbReference type="ARBA" id="ARBA00023004"/>
    </source>
</evidence>
<feature type="domain" description="Fe2OG dioxygenase" evidence="6">
    <location>
        <begin position="162"/>
        <end position="262"/>
    </location>
</feature>
<dbReference type="InterPro" id="IPR044861">
    <property type="entry name" value="IPNS-like_FE2OG_OXY"/>
</dbReference>
<reference evidence="7 8" key="1">
    <citation type="journal article" date="2020" name="Mol. Plant">
        <title>The Chromosome-Based Rubber Tree Genome Provides New Insights into Spurge Genome Evolution and Rubber Biosynthesis.</title>
        <authorList>
            <person name="Liu J."/>
            <person name="Shi C."/>
            <person name="Shi C.C."/>
            <person name="Li W."/>
            <person name="Zhang Q.J."/>
            <person name="Zhang Y."/>
            <person name="Li K."/>
            <person name="Lu H.F."/>
            <person name="Shi C."/>
            <person name="Zhu S.T."/>
            <person name="Xiao Z.Y."/>
            <person name="Nan H."/>
            <person name="Yue Y."/>
            <person name="Zhu X.G."/>
            <person name="Wu Y."/>
            <person name="Hong X.N."/>
            <person name="Fan G.Y."/>
            <person name="Tong Y."/>
            <person name="Zhang D."/>
            <person name="Mao C.L."/>
            <person name="Liu Y.L."/>
            <person name="Hao S.J."/>
            <person name="Liu W.Q."/>
            <person name="Lv M.Q."/>
            <person name="Zhang H.B."/>
            <person name="Liu Y."/>
            <person name="Hu-Tang G.R."/>
            <person name="Wang J.P."/>
            <person name="Wang J.H."/>
            <person name="Sun Y.H."/>
            <person name="Ni S.B."/>
            <person name="Chen W.B."/>
            <person name="Zhang X.C."/>
            <person name="Jiao Y.N."/>
            <person name="Eichler E.E."/>
            <person name="Li G.H."/>
            <person name="Liu X."/>
            <person name="Gao L.Z."/>
        </authorList>
    </citation>
    <scope>NUCLEOTIDE SEQUENCE [LARGE SCALE GENOMIC DNA]</scope>
    <source>
        <strain evidence="8">cv. GT1</strain>
        <tissue evidence="7">Leaf</tissue>
    </source>
</reference>
<keyword evidence="5" id="KW-0560">Oxidoreductase</keyword>
<dbReference type="GO" id="GO:0031418">
    <property type="term" value="F:L-ascorbic acid binding"/>
    <property type="evidence" value="ECO:0007669"/>
    <property type="project" value="UniProtKB-KW"/>
</dbReference>
<gene>
    <name evidence="7" type="ORF">GH714_028171</name>
</gene>
<evidence type="ECO:0000313" key="7">
    <source>
        <dbReference type="EMBL" id="KAF2314642.1"/>
    </source>
</evidence>
<dbReference type="AlphaFoldDB" id="A0A6A6MLL4"/>
<dbReference type="Pfam" id="PF03171">
    <property type="entry name" value="2OG-FeII_Oxy"/>
    <property type="match status" value="1"/>
</dbReference>
<dbReference type="GO" id="GO:0046872">
    <property type="term" value="F:metal ion binding"/>
    <property type="evidence" value="ECO:0007669"/>
    <property type="project" value="UniProtKB-KW"/>
</dbReference>
<keyword evidence="8" id="KW-1185">Reference proteome</keyword>
<dbReference type="Pfam" id="PF14226">
    <property type="entry name" value="DIOX_N"/>
    <property type="match status" value="1"/>
</dbReference>
<dbReference type="SUPFAM" id="SSF51197">
    <property type="entry name" value="Clavaminate synthase-like"/>
    <property type="match status" value="1"/>
</dbReference>
<protein>
    <recommendedName>
        <fullName evidence="6">Fe2OG dioxygenase domain-containing protein</fullName>
    </recommendedName>
</protein>
<comment type="similarity">
    <text evidence="1 5">Belongs to the iron/ascorbate-dependent oxidoreductase family.</text>
</comment>
<dbReference type="EMBL" id="JAAGAX010000005">
    <property type="protein sequence ID" value="KAF2314642.1"/>
    <property type="molecule type" value="Genomic_DNA"/>
</dbReference>
<evidence type="ECO:0000256" key="2">
    <source>
        <dbReference type="ARBA" id="ARBA00022723"/>
    </source>
</evidence>
<dbReference type="GO" id="GO:0016491">
    <property type="term" value="F:oxidoreductase activity"/>
    <property type="evidence" value="ECO:0007669"/>
    <property type="project" value="UniProtKB-KW"/>
</dbReference>
<evidence type="ECO:0000256" key="5">
    <source>
        <dbReference type="RuleBase" id="RU003682"/>
    </source>
</evidence>
<dbReference type="Gene3D" id="2.60.120.330">
    <property type="entry name" value="B-lactam Antibiotic, Isopenicillin N Synthase, Chain"/>
    <property type="match status" value="1"/>
</dbReference>
<evidence type="ECO:0000259" key="6">
    <source>
        <dbReference type="PROSITE" id="PS51471"/>
    </source>
</evidence>
<dbReference type="InterPro" id="IPR050295">
    <property type="entry name" value="Plant_2OG-oxidoreductases"/>
</dbReference>
<evidence type="ECO:0000256" key="3">
    <source>
        <dbReference type="ARBA" id="ARBA00022896"/>
    </source>
</evidence>
<accession>A0A6A6MLL4</accession>
<comment type="caution">
    <text evidence="7">The sequence shown here is derived from an EMBL/GenBank/DDBJ whole genome shotgun (WGS) entry which is preliminary data.</text>
</comment>
<evidence type="ECO:0000313" key="8">
    <source>
        <dbReference type="Proteomes" id="UP000467840"/>
    </source>
</evidence>
<sequence>MLGSTSLLVPSVKEIVKEQIVAIPPRYVCRDHDNSPVAKTNSLPQMPVIDLGKLFSQEFEDLELEKLDQACKEWGFFQLVNHGVSTELLEKVKLETQEFFNLQWKRRQNFGKNQEKWKDLDSTLDALEAYSELQKIAKKIFNLVAKAVGMKPDEMRDLTEEGWQAMRMNYYPPCPEPDLVIGLRPHSDATGLTIVLQLNEVEGLQIHKDGMWIPVKPIPNAFIINIGDMLEIVTNGIYRSIEHRATISSTKERLSIATFHNPKFDGELCAAPSLITPETPPVFKSISVADYFKGYLSRELHGKSFIDVLRIPNHQAKSN</sequence>
<dbReference type="InterPro" id="IPR027443">
    <property type="entry name" value="IPNS-like_sf"/>
</dbReference>
<keyword evidence="3" id="KW-0847">Vitamin C</keyword>
<dbReference type="PROSITE" id="PS51471">
    <property type="entry name" value="FE2OG_OXY"/>
    <property type="match status" value="1"/>
</dbReference>
<keyword evidence="4 5" id="KW-0408">Iron</keyword>
<name>A0A6A6MLL4_HEVBR</name>
<dbReference type="PANTHER" id="PTHR47991">
    <property type="entry name" value="OXOGLUTARATE/IRON-DEPENDENT DIOXYGENASE"/>
    <property type="match status" value="1"/>
</dbReference>
<proteinExistence type="inferred from homology"/>
<organism evidence="7 8">
    <name type="scientific">Hevea brasiliensis</name>
    <name type="common">Para rubber tree</name>
    <name type="synonym">Siphonia brasiliensis</name>
    <dbReference type="NCBI Taxonomy" id="3981"/>
    <lineage>
        <taxon>Eukaryota</taxon>
        <taxon>Viridiplantae</taxon>
        <taxon>Streptophyta</taxon>
        <taxon>Embryophyta</taxon>
        <taxon>Tracheophyta</taxon>
        <taxon>Spermatophyta</taxon>
        <taxon>Magnoliopsida</taxon>
        <taxon>eudicotyledons</taxon>
        <taxon>Gunneridae</taxon>
        <taxon>Pentapetalae</taxon>
        <taxon>rosids</taxon>
        <taxon>fabids</taxon>
        <taxon>Malpighiales</taxon>
        <taxon>Euphorbiaceae</taxon>
        <taxon>Crotonoideae</taxon>
        <taxon>Micrandreae</taxon>
        <taxon>Hevea</taxon>
    </lineage>
</organism>
<keyword evidence="2 5" id="KW-0479">Metal-binding</keyword>
<evidence type="ECO:0000256" key="1">
    <source>
        <dbReference type="ARBA" id="ARBA00008056"/>
    </source>
</evidence>